<evidence type="ECO:0000256" key="1">
    <source>
        <dbReference type="SAM" id="MobiDB-lite"/>
    </source>
</evidence>
<gene>
    <name evidence="2" type="ORF">Goshw_021830</name>
</gene>
<accession>A0A7J9L5E6</accession>
<sequence length="101" mass="10962">MKWISLLKDIKEKVGLTQAPAASAAATASSSSSSSSSSNRDARASYLFDYIPSPSSLKLVVKKSLKLRWGFSTYCTNIANKQQQQLLGTINWLATTDSSEK</sequence>
<comment type="caution">
    <text evidence="2">The sequence shown here is derived from an EMBL/GenBank/DDBJ whole genome shotgun (WGS) entry which is preliminary data.</text>
</comment>
<feature type="region of interest" description="Disordered" evidence="1">
    <location>
        <begin position="19"/>
        <end position="40"/>
    </location>
</feature>
<dbReference type="AlphaFoldDB" id="A0A7J9L5E6"/>
<evidence type="ECO:0000313" key="2">
    <source>
        <dbReference type="EMBL" id="MBA0853776.1"/>
    </source>
</evidence>
<dbReference type="OrthoDB" id="10438184at2759"/>
<dbReference type="Proteomes" id="UP000593576">
    <property type="component" value="Unassembled WGS sequence"/>
</dbReference>
<keyword evidence="3" id="KW-1185">Reference proteome</keyword>
<name>A0A7J9L5E6_GOSSC</name>
<proteinExistence type="predicted"/>
<reference evidence="2 3" key="1">
    <citation type="journal article" date="2019" name="Genome Biol. Evol.">
        <title>Insights into the evolution of the New World diploid cottons (Gossypium, subgenus Houzingenia) based on genome sequencing.</title>
        <authorList>
            <person name="Grover C.E."/>
            <person name="Arick M.A. 2nd"/>
            <person name="Thrash A."/>
            <person name="Conover J.L."/>
            <person name="Sanders W.S."/>
            <person name="Peterson D.G."/>
            <person name="Frelichowski J.E."/>
            <person name="Scheffler J.A."/>
            <person name="Scheffler B.E."/>
            <person name="Wendel J.F."/>
        </authorList>
    </citation>
    <scope>NUCLEOTIDE SEQUENCE [LARGE SCALE GENOMIC DNA]</scope>
    <source>
        <strain evidence="2">1</strain>
        <tissue evidence="2">Leaf</tissue>
    </source>
</reference>
<organism evidence="2 3">
    <name type="scientific">Gossypium schwendimanii</name>
    <name type="common">Cotton</name>
    <dbReference type="NCBI Taxonomy" id="34291"/>
    <lineage>
        <taxon>Eukaryota</taxon>
        <taxon>Viridiplantae</taxon>
        <taxon>Streptophyta</taxon>
        <taxon>Embryophyta</taxon>
        <taxon>Tracheophyta</taxon>
        <taxon>Spermatophyta</taxon>
        <taxon>Magnoliopsida</taxon>
        <taxon>eudicotyledons</taxon>
        <taxon>Gunneridae</taxon>
        <taxon>Pentapetalae</taxon>
        <taxon>rosids</taxon>
        <taxon>malvids</taxon>
        <taxon>Malvales</taxon>
        <taxon>Malvaceae</taxon>
        <taxon>Malvoideae</taxon>
        <taxon>Gossypium</taxon>
    </lineage>
</organism>
<evidence type="ECO:0000313" key="3">
    <source>
        <dbReference type="Proteomes" id="UP000593576"/>
    </source>
</evidence>
<protein>
    <submittedName>
        <fullName evidence="2">Uncharacterized protein</fullName>
    </submittedName>
</protein>
<feature type="compositionally biased region" description="Low complexity" evidence="1">
    <location>
        <begin position="19"/>
        <end position="39"/>
    </location>
</feature>
<dbReference type="EMBL" id="JABFAF010000004">
    <property type="protein sequence ID" value="MBA0853776.1"/>
    <property type="molecule type" value="Genomic_DNA"/>
</dbReference>